<accession>A0AAD9Q2S3</accession>
<reference evidence="1" key="2">
    <citation type="journal article" date="2023" name="Science">
        <title>Genomic signatures of disease resistance in endangered staghorn corals.</title>
        <authorList>
            <person name="Vollmer S.V."/>
            <person name="Selwyn J.D."/>
            <person name="Despard B.A."/>
            <person name="Roesel C.L."/>
        </authorList>
    </citation>
    <scope>NUCLEOTIDE SEQUENCE</scope>
    <source>
        <strain evidence="1">K2</strain>
    </source>
</reference>
<dbReference type="PANTHER" id="PTHR33050:SF7">
    <property type="entry name" value="RIBONUCLEASE H"/>
    <property type="match status" value="1"/>
</dbReference>
<protein>
    <submittedName>
        <fullName evidence="1">Uncharacterized protein</fullName>
    </submittedName>
</protein>
<dbReference type="InterPro" id="IPR052055">
    <property type="entry name" value="Hepadnavirus_pol/RT"/>
</dbReference>
<gene>
    <name evidence="1" type="ORF">P5673_024939</name>
</gene>
<dbReference type="EMBL" id="JARQWQ010000075">
    <property type="protein sequence ID" value="KAK2553710.1"/>
    <property type="molecule type" value="Genomic_DNA"/>
</dbReference>
<keyword evidence="2" id="KW-1185">Reference proteome</keyword>
<name>A0AAD9Q2S3_ACRCE</name>
<feature type="non-terminal residue" evidence="1">
    <location>
        <position position="325"/>
    </location>
</feature>
<evidence type="ECO:0000313" key="1">
    <source>
        <dbReference type="EMBL" id="KAK2553710.1"/>
    </source>
</evidence>
<evidence type="ECO:0000313" key="2">
    <source>
        <dbReference type="Proteomes" id="UP001249851"/>
    </source>
</evidence>
<dbReference type="PANTHER" id="PTHR33050">
    <property type="entry name" value="REVERSE TRANSCRIPTASE DOMAIN-CONTAINING PROTEIN"/>
    <property type="match status" value="1"/>
</dbReference>
<reference evidence="1" key="1">
    <citation type="journal article" date="2023" name="G3 (Bethesda)">
        <title>Whole genome assembly and annotation of the endangered Caribbean coral Acropora cervicornis.</title>
        <authorList>
            <person name="Selwyn J.D."/>
            <person name="Vollmer S.V."/>
        </authorList>
    </citation>
    <scope>NUCLEOTIDE SEQUENCE</scope>
    <source>
        <strain evidence="1">K2</strain>
    </source>
</reference>
<dbReference type="InterPro" id="IPR043502">
    <property type="entry name" value="DNA/RNA_pol_sf"/>
</dbReference>
<sequence>PQTLITYTHKATTLLKYLGFTIHEGKSLFAPSQRVAFLGFVLDSNTMTASMKSDKAVTVKTAIGQLLRKERPQISEVASVVGLMVSCFPGVKYAPLFYRALENDKTDALKKTGWNNDEHMQISDLTKKDLSWWLENVDHDPCPIIPKEPSKDGEVSLIILSTTYNGRWSPQESAYHINYLEIKAVLFDLKSLCSKFKHCSIKVLSDNQTAVAYLRNMDGTHSRDCNQITRETILWCEDRGMSLTITRLSGKLNVEADKISREESTQKQYKTSVSAWLEYCKKQGISVTAPSLPQLLDFLTIQSHKLGYSALGTIRSALSSFITID</sequence>
<dbReference type="CDD" id="cd09275">
    <property type="entry name" value="RNase_HI_RT_DIRS1"/>
    <property type="match status" value="1"/>
</dbReference>
<organism evidence="1 2">
    <name type="scientific">Acropora cervicornis</name>
    <name type="common">Staghorn coral</name>
    <dbReference type="NCBI Taxonomy" id="6130"/>
    <lineage>
        <taxon>Eukaryota</taxon>
        <taxon>Metazoa</taxon>
        <taxon>Cnidaria</taxon>
        <taxon>Anthozoa</taxon>
        <taxon>Hexacorallia</taxon>
        <taxon>Scleractinia</taxon>
        <taxon>Astrocoeniina</taxon>
        <taxon>Acroporidae</taxon>
        <taxon>Acropora</taxon>
    </lineage>
</organism>
<dbReference type="SUPFAM" id="SSF56672">
    <property type="entry name" value="DNA/RNA polymerases"/>
    <property type="match status" value="1"/>
</dbReference>
<dbReference type="Proteomes" id="UP001249851">
    <property type="component" value="Unassembled WGS sequence"/>
</dbReference>
<proteinExistence type="predicted"/>
<comment type="caution">
    <text evidence="1">The sequence shown here is derived from an EMBL/GenBank/DDBJ whole genome shotgun (WGS) entry which is preliminary data.</text>
</comment>
<feature type="non-terminal residue" evidence="1">
    <location>
        <position position="1"/>
    </location>
</feature>
<dbReference type="AlphaFoldDB" id="A0AAD9Q2S3"/>